<evidence type="ECO:0000256" key="4">
    <source>
        <dbReference type="ARBA" id="ARBA00023284"/>
    </source>
</evidence>
<keyword evidence="7" id="KW-1185">Reference proteome</keyword>
<dbReference type="Proteomes" id="UP001497512">
    <property type="component" value="Chromosome 1"/>
</dbReference>
<dbReference type="PANTHER" id="PTHR10168">
    <property type="entry name" value="GLUTAREDOXIN"/>
    <property type="match status" value="1"/>
</dbReference>
<comment type="similarity">
    <text evidence="2">Belongs to the glutaredoxin family. CC-type subfamily.</text>
</comment>
<evidence type="ECO:0000256" key="1">
    <source>
        <dbReference type="ARBA" id="ARBA00004496"/>
    </source>
</evidence>
<name>A0ABP0TC95_9BRYO</name>
<proteinExistence type="inferred from homology"/>
<evidence type="ECO:0000256" key="3">
    <source>
        <dbReference type="ARBA" id="ARBA00022490"/>
    </source>
</evidence>
<dbReference type="Gene3D" id="3.40.30.10">
    <property type="entry name" value="Glutaredoxin"/>
    <property type="match status" value="1"/>
</dbReference>
<dbReference type="InterPro" id="IPR002109">
    <property type="entry name" value="Glutaredoxin"/>
</dbReference>
<keyword evidence="4" id="KW-0676">Redox-active center</keyword>
<evidence type="ECO:0000313" key="6">
    <source>
        <dbReference type="EMBL" id="CAK9192277.1"/>
    </source>
</evidence>
<evidence type="ECO:0000256" key="2">
    <source>
        <dbReference type="ARBA" id="ARBA00007568"/>
    </source>
</evidence>
<protein>
    <recommendedName>
        <fullName evidence="5">Glutaredoxin domain-containing protein</fullName>
    </recommendedName>
</protein>
<dbReference type="NCBIfam" id="TIGR02189">
    <property type="entry name" value="GlrX-like_plant"/>
    <property type="match status" value="1"/>
</dbReference>
<feature type="domain" description="Glutaredoxin" evidence="5">
    <location>
        <begin position="13"/>
        <end position="88"/>
    </location>
</feature>
<dbReference type="InterPro" id="IPR036249">
    <property type="entry name" value="Thioredoxin-like_sf"/>
</dbReference>
<dbReference type="PROSITE" id="PS51354">
    <property type="entry name" value="GLUTAREDOXIN_2"/>
    <property type="match status" value="1"/>
</dbReference>
<accession>A0ABP0TC95</accession>
<dbReference type="SUPFAM" id="SSF52833">
    <property type="entry name" value="Thioredoxin-like"/>
    <property type="match status" value="1"/>
</dbReference>
<reference evidence="6 7" key="1">
    <citation type="submission" date="2024-02" db="EMBL/GenBank/DDBJ databases">
        <authorList>
            <consortium name="ELIXIR-Norway"/>
            <consortium name="Elixir Norway"/>
        </authorList>
    </citation>
    <scope>NUCLEOTIDE SEQUENCE [LARGE SCALE GENOMIC DNA]</scope>
</reference>
<dbReference type="Pfam" id="PF00462">
    <property type="entry name" value="Glutaredoxin"/>
    <property type="match status" value="1"/>
</dbReference>
<dbReference type="CDD" id="cd03419">
    <property type="entry name" value="GRX_GRXh_1_2_like"/>
    <property type="match status" value="1"/>
</dbReference>
<keyword evidence="3" id="KW-0963">Cytoplasm</keyword>
<dbReference type="EMBL" id="OZ019893">
    <property type="protein sequence ID" value="CAK9192277.1"/>
    <property type="molecule type" value="Genomic_DNA"/>
</dbReference>
<comment type="subcellular location">
    <subcellularLocation>
        <location evidence="1">Cytoplasm</location>
    </subcellularLocation>
</comment>
<gene>
    <name evidence="6" type="ORF">CSSPTR1EN2_LOCUS1810</name>
</gene>
<evidence type="ECO:0000313" key="7">
    <source>
        <dbReference type="Proteomes" id="UP001497512"/>
    </source>
</evidence>
<sequence>MEKIEKLAAENAVVVFSQSGCSMCDVVKRLFCSLGVGPTVYELDELQSGLSGDLEKALMRLAAAVPGTGDQSSQAAPPVPAVFVGGKLLGGLDRVMATHINGTLVPRLKEAGALWL</sequence>
<organism evidence="6 7">
    <name type="scientific">Sphagnum troendelagicum</name>
    <dbReference type="NCBI Taxonomy" id="128251"/>
    <lineage>
        <taxon>Eukaryota</taxon>
        <taxon>Viridiplantae</taxon>
        <taxon>Streptophyta</taxon>
        <taxon>Embryophyta</taxon>
        <taxon>Bryophyta</taxon>
        <taxon>Sphagnophytina</taxon>
        <taxon>Sphagnopsida</taxon>
        <taxon>Sphagnales</taxon>
        <taxon>Sphagnaceae</taxon>
        <taxon>Sphagnum</taxon>
    </lineage>
</organism>
<evidence type="ECO:0000259" key="5">
    <source>
        <dbReference type="Pfam" id="PF00462"/>
    </source>
</evidence>
<dbReference type="InterPro" id="IPR011905">
    <property type="entry name" value="GlrX-like_pln_2"/>
</dbReference>